<feature type="region of interest" description="Disordered" evidence="6">
    <location>
        <begin position="994"/>
        <end position="1021"/>
    </location>
</feature>
<proteinExistence type="predicted"/>
<feature type="compositionally biased region" description="Polar residues" evidence="6">
    <location>
        <begin position="61"/>
        <end position="75"/>
    </location>
</feature>
<dbReference type="GO" id="GO:0005524">
    <property type="term" value="F:ATP binding"/>
    <property type="evidence" value="ECO:0007669"/>
    <property type="project" value="UniProtKB-UniRule"/>
</dbReference>
<evidence type="ECO:0000256" key="5">
    <source>
        <dbReference type="PROSITE-ProRule" id="PRU10141"/>
    </source>
</evidence>
<dbReference type="PROSITE" id="PS00108">
    <property type="entry name" value="PROTEIN_KINASE_ST"/>
    <property type="match status" value="1"/>
</dbReference>
<dbReference type="InterPro" id="IPR017441">
    <property type="entry name" value="Protein_kinase_ATP_BS"/>
</dbReference>
<dbReference type="Gene3D" id="1.10.510.10">
    <property type="entry name" value="Transferase(Phosphotransferase) domain 1"/>
    <property type="match status" value="1"/>
</dbReference>
<feature type="compositionally biased region" description="Polar residues" evidence="6">
    <location>
        <begin position="994"/>
        <end position="1007"/>
    </location>
</feature>
<organism evidence="8 9">
    <name type="scientific">Trypanosoma conorhini</name>
    <dbReference type="NCBI Taxonomy" id="83891"/>
    <lineage>
        <taxon>Eukaryota</taxon>
        <taxon>Discoba</taxon>
        <taxon>Euglenozoa</taxon>
        <taxon>Kinetoplastea</taxon>
        <taxon>Metakinetoplastina</taxon>
        <taxon>Trypanosomatida</taxon>
        <taxon>Trypanosomatidae</taxon>
        <taxon>Trypanosoma</taxon>
    </lineage>
</organism>
<dbReference type="RefSeq" id="XP_029230789.1">
    <property type="nucleotide sequence ID" value="XM_029369105.1"/>
</dbReference>
<dbReference type="AlphaFoldDB" id="A0A3R7PHY3"/>
<dbReference type="SMART" id="SM00220">
    <property type="entry name" value="S_TKc"/>
    <property type="match status" value="1"/>
</dbReference>
<evidence type="ECO:0000256" key="4">
    <source>
        <dbReference type="ARBA" id="ARBA00022840"/>
    </source>
</evidence>
<feature type="compositionally biased region" description="Acidic residues" evidence="6">
    <location>
        <begin position="26"/>
        <end position="35"/>
    </location>
</feature>
<dbReference type="GO" id="GO:0004672">
    <property type="term" value="F:protein kinase activity"/>
    <property type="evidence" value="ECO:0007669"/>
    <property type="project" value="InterPro"/>
</dbReference>
<feature type="region of interest" description="Disordered" evidence="6">
    <location>
        <begin position="861"/>
        <end position="918"/>
    </location>
</feature>
<dbReference type="PROSITE" id="PS50011">
    <property type="entry name" value="PROTEIN_KINASE_DOM"/>
    <property type="match status" value="1"/>
</dbReference>
<keyword evidence="4 5" id="KW-0067">ATP-binding</keyword>
<dbReference type="PROSITE" id="PS00107">
    <property type="entry name" value="PROTEIN_KINASE_ATP"/>
    <property type="match status" value="1"/>
</dbReference>
<gene>
    <name evidence="8" type="ORF">Tco025E_02172</name>
</gene>
<dbReference type="GeneID" id="40315783"/>
<evidence type="ECO:0000313" key="8">
    <source>
        <dbReference type="EMBL" id="RNF25583.1"/>
    </source>
</evidence>
<dbReference type="FunFam" id="1.10.510.10:FF:001164">
    <property type="entry name" value="Protein kinase, putative"/>
    <property type="match status" value="1"/>
</dbReference>
<evidence type="ECO:0000256" key="2">
    <source>
        <dbReference type="ARBA" id="ARBA00022741"/>
    </source>
</evidence>
<evidence type="ECO:0000256" key="1">
    <source>
        <dbReference type="ARBA" id="ARBA00022679"/>
    </source>
</evidence>
<reference evidence="8 9" key="1">
    <citation type="journal article" date="2018" name="BMC Genomics">
        <title>Genomic comparison of Trypanosoma conorhini and Trypanosoma rangeli to Trypanosoma cruzi strains of high and low virulence.</title>
        <authorList>
            <person name="Bradwell K.R."/>
            <person name="Koparde V.N."/>
            <person name="Matveyev A.V."/>
            <person name="Serrano M.G."/>
            <person name="Alves J.M."/>
            <person name="Parikh H."/>
            <person name="Huang B."/>
            <person name="Lee V."/>
            <person name="Espinosa-Alvarez O."/>
            <person name="Ortiz P.A."/>
            <person name="Costa-Martins A.G."/>
            <person name="Teixeira M.M."/>
            <person name="Buck G.A."/>
        </authorList>
    </citation>
    <scope>NUCLEOTIDE SEQUENCE [LARGE SCALE GENOMIC DNA]</scope>
    <source>
        <strain evidence="8 9">025E</strain>
    </source>
</reference>
<evidence type="ECO:0000256" key="6">
    <source>
        <dbReference type="SAM" id="MobiDB-lite"/>
    </source>
</evidence>
<dbReference type="InterPro" id="IPR000719">
    <property type="entry name" value="Prot_kinase_dom"/>
</dbReference>
<feature type="binding site" evidence="5">
    <location>
        <position position="334"/>
    </location>
    <ligand>
        <name>ATP</name>
        <dbReference type="ChEBI" id="CHEBI:30616"/>
    </ligand>
</feature>
<feature type="compositionally biased region" description="Polar residues" evidence="6">
    <location>
        <begin position="579"/>
        <end position="593"/>
    </location>
</feature>
<dbReference type="CDD" id="cd06606">
    <property type="entry name" value="STKc_MAPKKK"/>
    <property type="match status" value="1"/>
</dbReference>
<keyword evidence="1 8" id="KW-0808">Transferase</keyword>
<evidence type="ECO:0000256" key="3">
    <source>
        <dbReference type="ARBA" id="ARBA00022777"/>
    </source>
</evidence>
<dbReference type="InterPro" id="IPR050538">
    <property type="entry name" value="MAP_kinase_kinase_kinase"/>
</dbReference>
<accession>A0A3R7PHY3</accession>
<keyword evidence="2 5" id="KW-0547">Nucleotide-binding</keyword>
<feature type="region of interest" description="Disordered" evidence="6">
    <location>
        <begin position="1"/>
        <end position="105"/>
    </location>
</feature>
<name>A0A3R7PHY3_9TRYP</name>
<feature type="compositionally biased region" description="Basic and acidic residues" evidence="6">
    <location>
        <begin position="650"/>
        <end position="660"/>
    </location>
</feature>
<dbReference type="EMBL" id="MKKU01000082">
    <property type="protein sequence ID" value="RNF25583.1"/>
    <property type="molecule type" value="Genomic_DNA"/>
</dbReference>
<keyword evidence="3" id="KW-0418">Kinase</keyword>
<feature type="compositionally biased region" description="Polar residues" evidence="6">
    <location>
        <begin position="95"/>
        <end position="105"/>
    </location>
</feature>
<dbReference type="SUPFAM" id="SSF56112">
    <property type="entry name" value="Protein kinase-like (PK-like)"/>
    <property type="match status" value="1"/>
</dbReference>
<sequence length="1036" mass="110570">MSEDDSGPHVGALSPRRRHSSPSSNECDEEEDAETLDSSTSTAGPPGSRRTGRYQCPSWGDESNTPCSSPNSSAQRGYDRTGTYKHTGNYRAMVSRNNCPNGRRSLSNTSTVASLVGSYPEWSRSFCVYNPWRASSAPRASFQYGHQLLFSGKHAIPGTGVSSPSSASPGTVIQGGSGYENHRRSVSFGLSLTHAGGVNGEASGGRNTSALFFAGPLLPSPSSASPILGNYRSGRPSMLLGAASSPSMTAYYAMGGAARQLGKSGAPIVSPVKRELTMLLHSFSAYLSLVGTPIINGDVEHPMDIRKGPLIGVGGFAKVYAGIDRVSGRLVAIKEINIAEITDQAGLNAIGKEFDLLKSLRHPNIMSYQLFEHSASQRVCRIVMEMLTGGSTLALLETYGPLRETILHKFARHILEAIAFIHNEGISHRDIKPANILVSGSGVVKLCDFGCSRRVNELNKSTNCVIGTPLYMAPEFIKGESNHKSDIWSMACSLFELGTGLLPWHHAKIRDNLPLMFYITTSSETPLTNLAQYDVQEFSAEFKDFMELCFTRDVQRRPEAVELLQHPWINGVRPTFPQDSSSVSSFGGANTPTWPAPPTSDEEESLCQRELEEVAAHISIEICSACMLGTTGGLPALRLPPLLQQQQQHLHTELRSRNDDVSQQQNPLEQPHLDSQRGMSTSQAHSPPVSLCAGAGGGGSRVWASLSSTGALDAAQNDAFNYSIPLGASEGRFVLPSCGNSMSPVAPQYLRINDDGRVDYVTVDEELVEVDTDVDDALAYSCGQFLIRSPSLNLALGGSSPTGVAAALQNAEGHSHYCSTSNLNNNTSHATFSAARSPAGRNTRYGTALYNQSMSLVSNSSFASRGVSPSRRSQTASTASLTTSQQLPTLLPATAGSMPVHAGASMNHSSDDVTAEVQGGAAAVSSVSRFPEGVREAGGRLHMSLSVPNGIADQRTNIELNIDPEDLHRVYIERRSSYVVAMSEDLKSQLAAQMNEMASRSASSPLESQGAGGGSSTSPCLSRLAHAYSSQSLSPR</sequence>
<dbReference type="InterPro" id="IPR008271">
    <property type="entry name" value="Ser/Thr_kinase_AS"/>
</dbReference>
<feature type="compositionally biased region" description="Low complexity" evidence="6">
    <location>
        <begin position="868"/>
        <end position="894"/>
    </location>
</feature>
<dbReference type="OrthoDB" id="10252354at2759"/>
<comment type="caution">
    <text evidence="8">The sequence shown here is derived from an EMBL/GenBank/DDBJ whole genome shotgun (WGS) entry which is preliminary data.</text>
</comment>
<evidence type="ECO:0000313" key="9">
    <source>
        <dbReference type="Proteomes" id="UP000284403"/>
    </source>
</evidence>
<feature type="domain" description="Protein kinase" evidence="7">
    <location>
        <begin position="305"/>
        <end position="569"/>
    </location>
</feature>
<feature type="region of interest" description="Disordered" evidence="6">
    <location>
        <begin position="579"/>
        <end position="604"/>
    </location>
</feature>
<dbReference type="InterPro" id="IPR011009">
    <property type="entry name" value="Kinase-like_dom_sf"/>
</dbReference>
<dbReference type="Proteomes" id="UP000284403">
    <property type="component" value="Unassembled WGS sequence"/>
</dbReference>
<evidence type="ECO:0000259" key="7">
    <source>
        <dbReference type="PROSITE" id="PS50011"/>
    </source>
</evidence>
<keyword evidence="9" id="KW-1185">Reference proteome</keyword>
<protein>
    <recommendedName>
        <fullName evidence="7">Protein kinase domain-containing protein</fullName>
    </recommendedName>
</protein>
<dbReference type="PANTHER" id="PTHR48016">
    <property type="entry name" value="MAP KINASE KINASE KINASE SSK2-RELATED-RELATED"/>
    <property type="match status" value="1"/>
</dbReference>
<feature type="region of interest" description="Disordered" evidence="6">
    <location>
        <begin position="648"/>
        <end position="691"/>
    </location>
</feature>
<dbReference type="PANTHER" id="PTHR48016:SF56">
    <property type="entry name" value="MAPKK KINASE"/>
    <property type="match status" value="1"/>
</dbReference>
<dbReference type="Pfam" id="PF00069">
    <property type="entry name" value="Pkinase"/>
    <property type="match status" value="1"/>
</dbReference>